<protein>
    <recommendedName>
        <fullName evidence="3">ATP-dependent DNA helicase RecG C-terminal domain-containing protein</fullName>
    </recommendedName>
</protein>
<comment type="caution">
    <text evidence="1">The sequence shown here is derived from an EMBL/GenBank/DDBJ whole genome shotgun (WGS) entry which is preliminary data.</text>
</comment>
<sequence length="96" mass="11098">MKDKVEDIITDEDLIKAFERANFGDRSSKRDIVRYTLLRAASGYYNGYTSQRIIHALGLTTIKRIINEVGLVKEELILTKKGKEYLYEAFRNGTNH</sequence>
<evidence type="ECO:0000313" key="1">
    <source>
        <dbReference type="EMBL" id="MFD2592320.1"/>
    </source>
</evidence>
<name>A0ABW5ND35_9FLAO</name>
<organism evidence="1 2">
    <name type="scientific">Aquimarina hainanensis</name>
    <dbReference type="NCBI Taxonomy" id="1578017"/>
    <lineage>
        <taxon>Bacteria</taxon>
        <taxon>Pseudomonadati</taxon>
        <taxon>Bacteroidota</taxon>
        <taxon>Flavobacteriia</taxon>
        <taxon>Flavobacteriales</taxon>
        <taxon>Flavobacteriaceae</taxon>
        <taxon>Aquimarina</taxon>
    </lineage>
</organism>
<evidence type="ECO:0008006" key="3">
    <source>
        <dbReference type="Google" id="ProtNLM"/>
    </source>
</evidence>
<dbReference type="EMBL" id="JBHULX010000033">
    <property type="protein sequence ID" value="MFD2592320.1"/>
    <property type="molecule type" value="Genomic_DNA"/>
</dbReference>
<dbReference type="RefSeq" id="WP_378256750.1">
    <property type="nucleotide sequence ID" value="NZ_JBHSJV010000001.1"/>
</dbReference>
<reference evidence="2" key="1">
    <citation type="journal article" date="2019" name="Int. J. Syst. Evol. Microbiol.">
        <title>The Global Catalogue of Microorganisms (GCM) 10K type strain sequencing project: providing services to taxonomists for standard genome sequencing and annotation.</title>
        <authorList>
            <consortium name="The Broad Institute Genomics Platform"/>
            <consortium name="The Broad Institute Genome Sequencing Center for Infectious Disease"/>
            <person name="Wu L."/>
            <person name="Ma J."/>
        </authorList>
    </citation>
    <scope>NUCLEOTIDE SEQUENCE [LARGE SCALE GENOMIC DNA]</scope>
    <source>
        <strain evidence="2">KCTC 42423</strain>
    </source>
</reference>
<keyword evidence="2" id="KW-1185">Reference proteome</keyword>
<gene>
    <name evidence="1" type="ORF">ACFSTE_15890</name>
</gene>
<evidence type="ECO:0000313" key="2">
    <source>
        <dbReference type="Proteomes" id="UP001597459"/>
    </source>
</evidence>
<accession>A0ABW5ND35</accession>
<dbReference type="Proteomes" id="UP001597459">
    <property type="component" value="Unassembled WGS sequence"/>
</dbReference>
<proteinExistence type="predicted"/>